<dbReference type="PRINTS" id="PR00765">
    <property type="entry name" value="CRBOXYPTASEA"/>
</dbReference>
<evidence type="ECO:0000256" key="10">
    <source>
        <dbReference type="ARBA" id="ARBA00023157"/>
    </source>
</evidence>
<evidence type="ECO:0000256" key="11">
    <source>
        <dbReference type="PROSITE-ProRule" id="PRU01379"/>
    </source>
</evidence>
<keyword evidence="10" id="KW-1015">Disulfide bond</keyword>
<keyword evidence="4" id="KW-0645">Protease</keyword>
<keyword evidence="9" id="KW-0482">Metalloprotease</keyword>
<dbReference type="CDD" id="cd03860">
    <property type="entry name" value="M14_CP_A-B_like"/>
    <property type="match status" value="1"/>
</dbReference>
<evidence type="ECO:0000256" key="4">
    <source>
        <dbReference type="ARBA" id="ARBA00022670"/>
    </source>
</evidence>
<dbReference type="PANTHER" id="PTHR11705">
    <property type="entry name" value="PROTEASE FAMILY M14 CARBOXYPEPTIDASE A,B"/>
    <property type="match status" value="1"/>
</dbReference>
<evidence type="ECO:0000313" key="14">
    <source>
        <dbReference type="EMBL" id="CAL7933050.1"/>
    </source>
</evidence>
<dbReference type="InterPro" id="IPR003146">
    <property type="entry name" value="M14A_act_pep"/>
</dbReference>
<name>A0ABP1MWD7_XYLVO</name>
<feature type="active site" description="Proton donor/acceptor" evidence="11">
    <location>
        <position position="383"/>
    </location>
</feature>
<evidence type="ECO:0000256" key="6">
    <source>
        <dbReference type="ARBA" id="ARBA00022729"/>
    </source>
</evidence>
<dbReference type="InterPro" id="IPR057246">
    <property type="entry name" value="CARBOXYPEPT_ZN_1"/>
</dbReference>
<keyword evidence="3" id="KW-0121">Carboxypeptidase</keyword>
<dbReference type="Gene3D" id="3.30.70.340">
    <property type="entry name" value="Metallocarboxypeptidase-like"/>
    <property type="match status" value="1"/>
</dbReference>
<evidence type="ECO:0000256" key="8">
    <source>
        <dbReference type="ARBA" id="ARBA00022833"/>
    </source>
</evidence>
<evidence type="ECO:0000256" key="1">
    <source>
        <dbReference type="ARBA" id="ARBA00001947"/>
    </source>
</evidence>
<proteinExistence type="inferred from homology"/>
<feature type="chain" id="PRO_5046378923" description="Peptidase M14 domain-containing protein" evidence="12">
    <location>
        <begin position="20"/>
        <end position="476"/>
    </location>
</feature>
<evidence type="ECO:0000256" key="5">
    <source>
        <dbReference type="ARBA" id="ARBA00022723"/>
    </source>
</evidence>
<comment type="cofactor">
    <cofactor evidence="1">
        <name>Zn(2+)</name>
        <dbReference type="ChEBI" id="CHEBI:29105"/>
    </cofactor>
</comment>
<dbReference type="PROSITE" id="PS00132">
    <property type="entry name" value="CARBOXYPEPT_ZN_1"/>
    <property type="match status" value="1"/>
</dbReference>
<evidence type="ECO:0000256" key="2">
    <source>
        <dbReference type="ARBA" id="ARBA00005988"/>
    </source>
</evidence>
<evidence type="ECO:0000313" key="15">
    <source>
        <dbReference type="Proteomes" id="UP001642520"/>
    </source>
</evidence>
<keyword evidence="15" id="KW-1185">Reference proteome</keyword>
<dbReference type="Gene3D" id="3.40.630.10">
    <property type="entry name" value="Zn peptidases"/>
    <property type="match status" value="1"/>
</dbReference>
<keyword evidence="8" id="KW-0862">Zinc</keyword>
<keyword evidence="5" id="KW-0479">Metal-binding</keyword>
<evidence type="ECO:0000256" key="3">
    <source>
        <dbReference type="ARBA" id="ARBA00022645"/>
    </source>
</evidence>
<feature type="domain" description="Peptidase M14" evidence="13">
    <location>
        <begin position="127"/>
        <end position="416"/>
    </location>
</feature>
<dbReference type="EMBL" id="CAXAJV020001280">
    <property type="protein sequence ID" value="CAL7933050.1"/>
    <property type="molecule type" value="Genomic_DNA"/>
</dbReference>
<dbReference type="PANTHER" id="PTHR11705:SF140">
    <property type="entry name" value="FI02848P-RELATED"/>
    <property type="match status" value="1"/>
</dbReference>
<dbReference type="Proteomes" id="UP001642520">
    <property type="component" value="Unassembled WGS sequence"/>
</dbReference>
<sequence>MRTFFMVLTVFVAATLAVAEETLPPLQGMQGLSIAYESPEQFAVLKNYMDLPGYDFVRTTYDSANVLVTADKVEEFKQVLKQHRMNYTVTVEDVQEEVIEERIAQEVERKVQARLQDYAPGKLSFTYYPNYNEVNEYLNYVTRTHGNVASLINIGNSYEGRSMKVLKLSTGGKNKPAIFIDAGIHAREWIAPVTALFIVDQLLENHRNLLSQVDWYILPVLNPDGYEFTHTKSANRLWRKTRSGRSSACKGVDGNRNYDMEWMTIGASNNPCSDTYAGPKAFSEPETQHMRDFILARKGQFKAYITFHSYGQYILYPWGFTSKVPSNEPELRNLASSCAKAIAKSRKTQYTYGTSANHLYPAAGGSDDWALAKADIHLSYTYELPGGNSGFILPPTEIKAVGIETFEAIKLGDCDHSLVKQTLKIANCDHSPKANAEWDTVFRGPQKEMWKMEDCDYSPQTNIENRKLRLQTTNKS</sequence>
<evidence type="ECO:0000259" key="13">
    <source>
        <dbReference type="PROSITE" id="PS52035"/>
    </source>
</evidence>
<dbReference type="Pfam" id="PF00246">
    <property type="entry name" value="Peptidase_M14"/>
    <property type="match status" value="1"/>
</dbReference>
<dbReference type="Pfam" id="PF02244">
    <property type="entry name" value="Propep_M14"/>
    <property type="match status" value="1"/>
</dbReference>
<organism evidence="14 15">
    <name type="scientific">Xylocopa violacea</name>
    <name type="common">Violet carpenter bee</name>
    <name type="synonym">Apis violacea</name>
    <dbReference type="NCBI Taxonomy" id="135666"/>
    <lineage>
        <taxon>Eukaryota</taxon>
        <taxon>Metazoa</taxon>
        <taxon>Ecdysozoa</taxon>
        <taxon>Arthropoda</taxon>
        <taxon>Hexapoda</taxon>
        <taxon>Insecta</taxon>
        <taxon>Pterygota</taxon>
        <taxon>Neoptera</taxon>
        <taxon>Endopterygota</taxon>
        <taxon>Hymenoptera</taxon>
        <taxon>Apocrita</taxon>
        <taxon>Aculeata</taxon>
        <taxon>Apoidea</taxon>
        <taxon>Anthophila</taxon>
        <taxon>Apidae</taxon>
        <taxon>Xylocopa</taxon>
        <taxon>Xylocopa</taxon>
    </lineage>
</organism>
<comment type="caution">
    <text evidence="14">The sequence shown here is derived from an EMBL/GenBank/DDBJ whole genome shotgun (WGS) entry which is preliminary data.</text>
</comment>
<evidence type="ECO:0000256" key="12">
    <source>
        <dbReference type="SAM" id="SignalP"/>
    </source>
</evidence>
<comment type="similarity">
    <text evidence="2 11">Belongs to the peptidase M14 family.</text>
</comment>
<dbReference type="SMART" id="SM00631">
    <property type="entry name" value="Zn_pept"/>
    <property type="match status" value="1"/>
</dbReference>
<dbReference type="InterPro" id="IPR036990">
    <property type="entry name" value="M14A-like_propep"/>
</dbReference>
<protein>
    <recommendedName>
        <fullName evidence="13">Peptidase M14 domain-containing protein</fullName>
    </recommendedName>
</protein>
<dbReference type="PROSITE" id="PS52035">
    <property type="entry name" value="PEPTIDASE_M14"/>
    <property type="match status" value="1"/>
</dbReference>
<keyword evidence="7" id="KW-0378">Hydrolase</keyword>
<reference evidence="14 15" key="1">
    <citation type="submission" date="2024-08" db="EMBL/GenBank/DDBJ databases">
        <authorList>
            <person name="Will J Nash"/>
            <person name="Angela Man"/>
            <person name="Seanna McTaggart"/>
            <person name="Kendall Baker"/>
            <person name="Tom Barker"/>
            <person name="Leah Catchpole"/>
            <person name="Alex Durrant"/>
            <person name="Karim Gharbi"/>
            <person name="Naomi Irish"/>
            <person name="Gemy Kaithakottil"/>
            <person name="Debby Ku"/>
            <person name="Aaliyah Providence"/>
            <person name="Felix Shaw"/>
            <person name="David Swarbreck"/>
            <person name="Chris Watkins"/>
            <person name="Ann M. McCartney"/>
            <person name="Giulio Formenti"/>
            <person name="Alice Mouton"/>
            <person name="Noel Vella"/>
            <person name="Bjorn M von Reumont"/>
            <person name="Adriana Vella"/>
            <person name="Wilfried Haerty"/>
        </authorList>
    </citation>
    <scope>NUCLEOTIDE SEQUENCE [LARGE SCALE GENOMIC DNA]</scope>
</reference>
<dbReference type="SUPFAM" id="SSF53187">
    <property type="entry name" value="Zn-dependent exopeptidases"/>
    <property type="match status" value="1"/>
</dbReference>
<dbReference type="InterPro" id="IPR000834">
    <property type="entry name" value="Peptidase_M14"/>
</dbReference>
<keyword evidence="6 12" id="KW-0732">Signal</keyword>
<evidence type="ECO:0000256" key="9">
    <source>
        <dbReference type="ARBA" id="ARBA00023049"/>
    </source>
</evidence>
<accession>A0ABP1MWD7</accession>
<evidence type="ECO:0000256" key="7">
    <source>
        <dbReference type="ARBA" id="ARBA00022801"/>
    </source>
</evidence>
<feature type="signal peptide" evidence="12">
    <location>
        <begin position="1"/>
        <end position="19"/>
    </location>
</feature>
<gene>
    <name evidence="14" type="ORF">XYLVIOL_LOCUS271</name>
</gene>
<dbReference type="SUPFAM" id="SSF54897">
    <property type="entry name" value="Protease propeptides/inhibitors"/>
    <property type="match status" value="1"/>
</dbReference>